<organism evidence="2 3">
    <name type="scientific">Carpediemonas membranifera</name>
    <dbReference type="NCBI Taxonomy" id="201153"/>
    <lineage>
        <taxon>Eukaryota</taxon>
        <taxon>Metamonada</taxon>
        <taxon>Carpediemonas-like organisms</taxon>
        <taxon>Carpediemonas</taxon>
    </lineage>
</organism>
<feature type="region of interest" description="Disordered" evidence="1">
    <location>
        <begin position="265"/>
        <end position="330"/>
    </location>
</feature>
<evidence type="ECO:0000313" key="3">
    <source>
        <dbReference type="Proteomes" id="UP000717585"/>
    </source>
</evidence>
<feature type="compositionally biased region" description="Basic and acidic residues" evidence="1">
    <location>
        <begin position="265"/>
        <end position="275"/>
    </location>
</feature>
<accession>A0A8J6DY11</accession>
<name>A0A8J6DY11_9EUKA</name>
<protein>
    <submittedName>
        <fullName evidence="2">Uncharacterized protein</fullName>
    </submittedName>
</protein>
<evidence type="ECO:0000313" key="2">
    <source>
        <dbReference type="EMBL" id="KAG9391329.1"/>
    </source>
</evidence>
<comment type="caution">
    <text evidence="2">The sequence shown here is derived from an EMBL/GenBank/DDBJ whole genome shotgun (WGS) entry which is preliminary data.</text>
</comment>
<dbReference type="InterPro" id="IPR008383">
    <property type="entry name" value="API5"/>
</dbReference>
<feature type="compositionally biased region" description="Basic and acidic residues" evidence="1">
    <location>
        <begin position="289"/>
        <end position="299"/>
    </location>
</feature>
<reference evidence="2" key="1">
    <citation type="submission" date="2021-05" db="EMBL/GenBank/DDBJ databases">
        <title>A free-living protist that lacks canonical eukaryotic 1 DNA replication and segregation systems.</title>
        <authorList>
            <person name="Salas-Leiva D.E."/>
            <person name="Tromer E.C."/>
            <person name="Curtis B.A."/>
            <person name="Jerlstrom-Hultqvist J."/>
            <person name="Kolisko M."/>
            <person name="Yi Z."/>
            <person name="Salas-Leiva J.S."/>
            <person name="Gallot-Lavallee L."/>
            <person name="Kops G.J.P.L."/>
            <person name="Archibald J.M."/>
            <person name="Simpson A.G.B."/>
            <person name="Roger A.J."/>
        </authorList>
    </citation>
    <scope>NUCLEOTIDE SEQUENCE</scope>
    <source>
        <strain evidence="2">BICM</strain>
    </source>
</reference>
<feature type="compositionally biased region" description="Basic residues" evidence="1">
    <location>
        <begin position="320"/>
        <end position="330"/>
    </location>
</feature>
<dbReference type="Proteomes" id="UP000717585">
    <property type="component" value="Unassembled WGS sequence"/>
</dbReference>
<evidence type="ECO:0000256" key="1">
    <source>
        <dbReference type="SAM" id="MobiDB-lite"/>
    </source>
</evidence>
<dbReference type="EMBL" id="JAHDYR010000057">
    <property type="protein sequence ID" value="KAG9391329.1"/>
    <property type="molecule type" value="Genomic_DNA"/>
</dbReference>
<dbReference type="Pfam" id="PF05918">
    <property type="entry name" value="API5"/>
    <property type="match status" value="1"/>
</dbReference>
<dbReference type="AlphaFoldDB" id="A0A8J6DY11"/>
<sequence length="330" mass="36862">MSELFQISEDQNSIDKLIELLTGDDSSARGFALNMLTTMRDHPDFKKADQMDRCISAAFDLIEKDEEVPTNEITDVMRFLVEFAARRELDGYRSGPMLERFFPILKSFAPIPEEGDETSTAQRYNWKQLEVALFIVHLLGAKAVSTFNTLCGGSESFSGQPGEMEEAEKQAAELKAWMQPIVDTAVEYIEQIQLAGKKFQAQARVAAAQYDLDKIIAAEAGEEEPAPPAELEEIKKKKEAMDQARSAVSNVIALANAILGSEKHKGPRVYRDLKKPSWRKPFPAMMPRQKKEEKKGDKKPVKRAGAQAQTPKAEGEKKARAGKRGRGKKE</sequence>
<proteinExistence type="predicted"/>
<gene>
    <name evidence="2" type="ORF">J8273_7613</name>
</gene>
<keyword evidence="3" id="KW-1185">Reference proteome</keyword>